<sequence>MTQQLLCELEDRGLLTDESPNIELENAGWGLEHGVQVADDYRFVFSQVYDPRNKLKIGWEINHILHALGCSEVTGDGRFFLPEAEITPDMAWLEASYGHNPQKLAMEWVAHNLLAPDLQGRIGSVYLSDCKMKTVEYFRNGILGAPFLEKMEAMETVEERFYYGWQMVLDYYDSHVPLGTGILPEQEMKEMLDNQLAFLGIKEGEF</sequence>
<evidence type="ECO:0000313" key="2">
    <source>
        <dbReference type="Proteomes" id="UP001198151"/>
    </source>
</evidence>
<organism evidence="1 2">
    <name type="scientific">Ruminococcus turbiniformis</name>
    <dbReference type="NCBI Taxonomy" id="2881258"/>
    <lineage>
        <taxon>Bacteria</taxon>
        <taxon>Bacillati</taxon>
        <taxon>Bacillota</taxon>
        <taxon>Clostridia</taxon>
        <taxon>Eubacteriales</taxon>
        <taxon>Oscillospiraceae</taxon>
        <taxon>Ruminococcus</taxon>
    </lineage>
</organism>
<protein>
    <recommendedName>
        <fullName evidence="3">IrrE N-terminal-like domain-containing protein</fullName>
    </recommendedName>
</protein>
<dbReference type="RefSeq" id="WP_227707430.1">
    <property type="nucleotide sequence ID" value="NZ_JAJEQX010000011.1"/>
</dbReference>
<reference evidence="1 2" key="1">
    <citation type="submission" date="2021-10" db="EMBL/GenBank/DDBJ databases">
        <title>Anaerobic single-cell dispensing facilitates the cultivation of human gut bacteria.</title>
        <authorList>
            <person name="Afrizal A."/>
        </authorList>
    </citation>
    <scope>NUCLEOTIDE SEQUENCE [LARGE SCALE GENOMIC DNA]</scope>
    <source>
        <strain evidence="1 2">CLA-AA-H200</strain>
    </source>
</reference>
<dbReference type="Proteomes" id="UP001198151">
    <property type="component" value="Unassembled WGS sequence"/>
</dbReference>
<evidence type="ECO:0008006" key="3">
    <source>
        <dbReference type="Google" id="ProtNLM"/>
    </source>
</evidence>
<name>A0ABS8FW83_9FIRM</name>
<evidence type="ECO:0000313" key="1">
    <source>
        <dbReference type="EMBL" id="MCC2254290.1"/>
    </source>
</evidence>
<keyword evidence="2" id="KW-1185">Reference proteome</keyword>
<comment type="caution">
    <text evidence="1">The sequence shown here is derived from an EMBL/GenBank/DDBJ whole genome shotgun (WGS) entry which is preliminary data.</text>
</comment>
<proteinExistence type="predicted"/>
<dbReference type="EMBL" id="JAJEQX010000011">
    <property type="protein sequence ID" value="MCC2254290.1"/>
    <property type="molecule type" value="Genomic_DNA"/>
</dbReference>
<accession>A0ABS8FW83</accession>
<gene>
    <name evidence="1" type="ORF">LKD70_07605</name>
</gene>